<dbReference type="PATRIC" id="fig|1202724.3.peg.1756"/>
<reference evidence="3 4" key="1">
    <citation type="submission" date="2015-08" db="EMBL/GenBank/DDBJ databases">
        <title>Whole genome sequence of Flavobacterium akiainvivens IK-1T, from decaying Wikstroemia oahuensis, an endemic Hawaiian shrub.</title>
        <authorList>
            <person name="Wan X."/>
            <person name="Hou S."/>
            <person name="Saito J."/>
            <person name="Donachie S."/>
        </authorList>
    </citation>
    <scope>NUCLEOTIDE SEQUENCE [LARGE SCALE GENOMIC DNA]</scope>
    <source>
        <strain evidence="3 4">IK-1</strain>
    </source>
</reference>
<dbReference type="InterPro" id="IPR027385">
    <property type="entry name" value="Beta-barrel_OMP"/>
</dbReference>
<name>A0A0M8M928_9FLAO</name>
<organism evidence="3 4">
    <name type="scientific">Flavobacterium akiainvivens</name>
    <dbReference type="NCBI Taxonomy" id="1202724"/>
    <lineage>
        <taxon>Bacteria</taxon>
        <taxon>Pseudomonadati</taxon>
        <taxon>Bacteroidota</taxon>
        <taxon>Flavobacteriia</taxon>
        <taxon>Flavobacteriales</taxon>
        <taxon>Flavobacteriaceae</taxon>
        <taxon>Flavobacterium</taxon>
    </lineage>
</organism>
<proteinExistence type="predicted"/>
<feature type="domain" description="Outer membrane protein beta-barrel" evidence="2">
    <location>
        <begin position="33"/>
        <end position="168"/>
    </location>
</feature>
<comment type="caution">
    <text evidence="3">The sequence shown here is derived from an EMBL/GenBank/DDBJ whole genome shotgun (WGS) entry which is preliminary data.</text>
</comment>
<dbReference type="STRING" id="1202724.AM493_08445"/>
<dbReference type="EMBL" id="LIYD01000005">
    <property type="protein sequence ID" value="KOS06063.1"/>
    <property type="molecule type" value="Genomic_DNA"/>
</dbReference>
<evidence type="ECO:0000256" key="1">
    <source>
        <dbReference type="ARBA" id="ARBA00022729"/>
    </source>
</evidence>
<sequence>MLTYLHYEIVNLIIKTANFANLLKNQLMKKSILAFLMLIISLSTFSQESHGQFSLEGSYGLSIASTPNLTDTKYFNIGGRYMFNEFWGIKAFYSQDKFRTDATPATGVDYKIISAQAVYNVGRALSLPRYTGGFVNVLAHAGLGYTYAKSNIFPNDDNIGNVTIGITPQIYIIKNLTLHTDLSYTLNIKQHYRMDGYPHDMVDRSNFFTGGILNASIGLTLYLGKHGSDNDWR</sequence>
<evidence type="ECO:0000259" key="2">
    <source>
        <dbReference type="Pfam" id="PF13505"/>
    </source>
</evidence>
<gene>
    <name evidence="3" type="ORF">AM493_08445</name>
</gene>
<dbReference type="Pfam" id="PF13505">
    <property type="entry name" value="OMP_b-brl"/>
    <property type="match status" value="1"/>
</dbReference>
<accession>A0A0M8M928</accession>
<dbReference type="Proteomes" id="UP000037755">
    <property type="component" value="Unassembled WGS sequence"/>
</dbReference>
<keyword evidence="1" id="KW-0732">Signal</keyword>
<dbReference type="Gene3D" id="2.40.160.20">
    <property type="match status" value="1"/>
</dbReference>
<dbReference type="AlphaFoldDB" id="A0A0M8M928"/>
<evidence type="ECO:0000313" key="4">
    <source>
        <dbReference type="Proteomes" id="UP000037755"/>
    </source>
</evidence>
<evidence type="ECO:0000313" key="3">
    <source>
        <dbReference type="EMBL" id="KOS06063.1"/>
    </source>
</evidence>
<dbReference type="SUPFAM" id="SSF56935">
    <property type="entry name" value="Porins"/>
    <property type="match status" value="1"/>
</dbReference>
<protein>
    <recommendedName>
        <fullName evidence="2">Outer membrane protein beta-barrel domain-containing protein</fullName>
    </recommendedName>
</protein>
<keyword evidence="4" id="KW-1185">Reference proteome</keyword>